<keyword evidence="2" id="KW-1185">Reference proteome</keyword>
<reference evidence="1" key="1">
    <citation type="submission" date="2020-12" db="EMBL/GenBank/DDBJ databases">
        <title>Bacterial novel species Flavobacterium sp. SE-1-e isolated from soil.</title>
        <authorList>
            <person name="Jung H.-Y."/>
        </authorList>
    </citation>
    <scope>NUCLEOTIDE SEQUENCE</scope>
    <source>
        <strain evidence="1">SE-1-e</strain>
    </source>
</reference>
<dbReference type="Gene3D" id="3.40.50.10600">
    <property type="entry name" value="SpoIIaa-like domains"/>
    <property type="match status" value="1"/>
</dbReference>
<protein>
    <submittedName>
        <fullName evidence="1">STAS/SEC14 domain-containing protein</fullName>
    </submittedName>
</protein>
<dbReference type="RefSeq" id="WP_200105997.1">
    <property type="nucleotide sequence ID" value="NZ_JAEHFV010000003.1"/>
</dbReference>
<sequence>MIVRINELPANMIGFKAVGDLLKADFDVIIEELKDYINTNKNANYLLLFEKAPTDFALGAWLHEGLVRIKNSVDWSRGALVTDSERLIRYALEFDKTISGEFKSFLKSDYRAAIDWTAEKI</sequence>
<dbReference type="InterPro" id="IPR038396">
    <property type="entry name" value="SpoIIAA-like_sf"/>
</dbReference>
<accession>A0A934UJX2</accession>
<dbReference type="Proteomes" id="UP000609172">
    <property type="component" value="Unassembled WGS sequence"/>
</dbReference>
<proteinExistence type="predicted"/>
<name>A0A934UJX2_9FLAO</name>
<evidence type="ECO:0000313" key="2">
    <source>
        <dbReference type="Proteomes" id="UP000609172"/>
    </source>
</evidence>
<gene>
    <name evidence="1" type="ORF">I5M07_08925</name>
</gene>
<dbReference type="EMBL" id="JAEHFV010000003">
    <property type="protein sequence ID" value="MBK0369963.1"/>
    <property type="molecule type" value="Genomic_DNA"/>
</dbReference>
<evidence type="ECO:0000313" key="1">
    <source>
        <dbReference type="EMBL" id="MBK0369963.1"/>
    </source>
</evidence>
<dbReference type="AlphaFoldDB" id="A0A934UJX2"/>
<dbReference type="InterPro" id="IPR036513">
    <property type="entry name" value="STAS_dom_sf"/>
</dbReference>
<dbReference type="InterPro" id="IPR021866">
    <property type="entry name" value="SpoIIAA-like"/>
</dbReference>
<comment type="caution">
    <text evidence="1">The sequence shown here is derived from an EMBL/GenBank/DDBJ whole genome shotgun (WGS) entry which is preliminary data.</text>
</comment>
<dbReference type="SUPFAM" id="SSF52091">
    <property type="entry name" value="SpoIIaa-like"/>
    <property type="match status" value="1"/>
</dbReference>
<dbReference type="Pfam" id="PF11964">
    <property type="entry name" value="SpoIIAA-like"/>
    <property type="match status" value="1"/>
</dbReference>
<organism evidence="1 2">
    <name type="scientific">Flavobacterium agrisoli</name>
    <dbReference type="NCBI Taxonomy" id="2793066"/>
    <lineage>
        <taxon>Bacteria</taxon>
        <taxon>Pseudomonadati</taxon>
        <taxon>Bacteroidota</taxon>
        <taxon>Flavobacteriia</taxon>
        <taxon>Flavobacteriales</taxon>
        <taxon>Flavobacteriaceae</taxon>
        <taxon>Flavobacterium</taxon>
    </lineage>
</organism>